<protein>
    <submittedName>
        <fullName evidence="2">USP19 isoform 18</fullName>
    </submittedName>
</protein>
<feature type="region of interest" description="Disordered" evidence="1">
    <location>
        <begin position="1"/>
        <end position="55"/>
    </location>
</feature>
<evidence type="ECO:0000313" key="3">
    <source>
        <dbReference type="Proteomes" id="UP000236370"/>
    </source>
</evidence>
<reference evidence="2 3" key="1">
    <citation type="submission" date="2017-12" db="EMBL/GenBank/DDBJ databases">
        <title>High-resolution comparative analysis of great ape genomes.</title>
        <authorList>
            <person name="Pollen A."/>
            <person name="Hastie A."/>
            <person name="Hormozdiari F."/>
            <person name="Dougherty M."/>
            <person name="Liu R."/>
            <person name="Chaisson M."/>
            <person name="Hoppe E."/>
            <person name="Hill C."/>
            <person name="Pang A."/>
            <person name="Hillier L."/>
            <person name="Baker C."/>
            <person name="Armstrong J."/>
            <person name="Shendure J."/>
            <person name="Paten B."/>
            <person name="Wilson R."/>
            <person name="Chao H."/>
            <person name="Schneider V."/>
            <person name="Ventura M."/>
            <person name="Kronenberg Z."/>
            <person name="Murali S."/>
            <person name="Gordon D."/>
            <person name="Cantsilieris S."/>
            <person name="Munson K."/>
            <person name="Nelson B."/>
            <person name="Raja A."/>
            <person name="Underwood J."/>
            <person name="Diekhans M."/>
            <person name="Fiddes I."/>
            <person name="Haussler D."/>
            <person name="Eichler E."/>
        </authorList>
    </citation>
    <scope>NUCLEOTIDE SEQUENCE [LARGE SCALE GENOMIC DNA]</scope>
    <source>
        <strain evidence="2">Yerkes chimp pedigree #C0471</strain>
    </source>
</reference>
<accession>A0A2J8P9H7</accession>
<feature type="compositionally biased region" description="Basic and acidic residues" evidence="1">
    <location>
        <begin position="30"/>
        <end position="51"/>
    </location>
</feature>
<name>A0A2J8P9H7_PANTR</name>
<dbReference type="Proteomes" id="UP000236370">
    <property type="component" value="Unassembled WGS sequence"/>
</dbReference>
<dbReference type="AlphaFoldDB" id="A0A2J8P9H7"/>
<gene>
    <name evidence="2" type="ORF">CK820_G0005119</name>
</gene>
<feature type="region of interest" description="Disordered" evidence="1">
    <location>
        <begin position="79"/>
        <end position="106"/>
    </location>
</feature>
<evidence type="ECO:0000313" key="2">
    <source>
        <dbReference type="EMBL" id="PNI80673.1"/>
    </source>
</evidence>
<sequence>KPLGTQELVPGLQCQENGQELSPIALEPGPEPHRAKQEARNQKRAQGRGEVEADEQLCIPPLNSQTCLLGSEENLAPLAGEKAVPPGNDPVSPAMVRSRNPGKDDCAKEEMAVAADAAAL</sequence>
<evidence type="ECO:0000256" key="1">
    <source>
        <dbReference type="SAM" id="MobiDB-lite"/>
    </source>
</evidence>
<feature type="non-terminal residue" evidence="2">
    <location>
        <position position="120"/>
    </location>
</feature>
<comment type="caution">
    <text evidence="2">The sequence shown here is derived from an EMBL/GenBank/DDBJ whole genome shotgun (WGS) entry which is preliminary data.</text>
</comment>
<dbReference type="EMBL" id="NBAG03000218">
    <property type="protein sequence ID" value="PNI80673.1"/>
    <property type="molecule type" value="Genomic_DNA"/>
</dbReference>
<feature type="non-terminal residue" evidence="2">
    <location>
        <position position="1"/>
    </location>
</feature>
<organism evidence="2 3">
    <name type="scientific">Pan troglodytes</name>
    <name type="common">Chimpanzee</name>
    <dbReference type="NCBI Taxonomy" id="9598"/>
    <lineage>
        <taxon>Eukaryota</taxon>
        <taxon>Metazoa</taxon>
        <taxon>Chordata</taxon>
        <taxon>Craniata</taxon>
        <taxon>Vertebrata</taxon>
        <taxon>Euteleostomi</taxon>
        <taxon>Mammalia</taxon>
        <taxon>Eutheria</taxon>
        <taxon>Euarchontoglires</taxon>
        <taxon>Primates</taxon>
        <taxon>Haplorrhini</taxon>
        <taxon>Catarrhini</taxon>
        <taxon>Hominidae</taxon>
        <taxon>Pan</taxon>
    </lineage>
</organism>
<proteinExistence type="predicted"/>